<gene>
    <name evidence="6" type="ordered locus">ABSDF3404</name>
</gene>
<protein>
    <recommendedName>
        <fullName evidence="2">diguanylate cyclase</fullName>
        <ecNumber evidence="2">2.7.7.65</ecNumber>
    </recommendedName>
</protein>
<dbReference type="InterPro" id="IPR000160">
    <property type="entry name" value="GGDEF_dom"/>
</dbReference>
<dbReference type="InterPro" id="IPR029787">
    <property type="entry name" value="Nucleotide_cyclase"/>
</dbReference>
<dbReference type="PANTHER" id="PTHR45138:SF9">
    <property type="entry name" value="DIGUANYLATE CYCLASE DGCM-RELATED"/>
    <property type="match status" value="1"/>
</dbReference>
<dbReference type="EMBL" id="CU468230">
    <property type="protein sequence ID" value="CAP02672.1"/>
    <property type="molecule type" value="Genomic_DNA"/>
</dbReference>
<comment type="cofactor">
    <cofactor evidence="1">
        <name>Mg(2+)</name>
        <dbReference type="ChEBI" id="CHEBI:18420"/>
    </cofactor>
</comment>
<dbReference type="InterPro" id="IPR050469">
    <property type="entry name" value="Diguanylate_Cyclase"/>
</dbReference>
<feature type="domain" description="GGDEF" evidence="5">
    <location>
        <begin position="464"/>
        <end position="593"/>
    </location>
</feature>
<keyword evidence="4" id="KW-1133">Transmembrane helix</keyword>
<dbReference type="GO" id="GO:0052621">
    <property type="term" value="F:diguanylate cyclase activity"/>
    <property type="evidence" value="ECO:0007669"/>
    <property type="project" value="UniProtKB-EC"/>
</dbReference>
<dbReference type="PANTHER" id="PTHR45138">
    <property type="entry name" value="REGULATORY COMPONENTS OF SENSORY TRANSDUCTION SYSTEM"/>
    <property type="match status" value="1"/>
</dbReference>
<keyword evidence="4" id="KW-0472">Membrane</keyword>
<dbReference type="KEGG" id="abm:ABSDF3404"/>
<evidence type="ECO:0000256" key="2">
    <source>
        <dbReference type="ARBA" id="ARBA00012528"/>
    </source>
</evidence>
<keyword evidence="4" id="KW-0812">Transmembrane</keyword>
<dbReference type="NCBIfam" id="TIGR00254">
    <property type="entry name" value="GGDEF"/>
    <property type="match status" value="1"/>
</dbReference>
<dbReference type="SUPFAM" id="SSF55073">
    <property type="entry name" value="Nucleotide cyclase"/>
    <property type="match status" value="1"/>
</dbReference>
<proteinExistence type="predicted"/>
<sequence length="593" mass="67701">MLGCGLITSFNSSDHGRTFTEYQLEMSGLRSEHISNRLFFFMLVIILSLLFMAVPLIVSSYQEYLKTKQALVEIKSLRSIAEVANKVSKERAPANKLMSSNAADFLKNQKNLKEYRLSVDRQLNETIHILKEEGYTDLANTLDTKFRDDLKQARAVVDYYVATPEQARSSIQFDNAILAMFGAWDSCREVLQNLMLQLKSKDSQINNYFTLIVVLTDMRDQAGRTASNVIAPVTFKETIPNENRARSLQTQQQARYLWALVDTLHSEQAKTPEYHRLYSRVKTEFLDKGVPIVGQLLDESQKHQAYHLNGTELTDQIVDKFTTVIDLQKFLLNKSVLIASQENYLAKKKFFLTLLISSISLAAALLTLIYAKRRVFEPLIQARTLILDLSHSTDYPIDELKPKKGEFISLFEAIDRLQRMLKQRDAFEFQLKNIANTDPLTGVSNRLALSEYLKIVESYPQKFSQTCLMIIDIDRFKHVNDQYGHMVGDQVIWRIADQLKANVRASDLIVRYGGDEFLILLEQVQFLDARLLAEKIRIAISLEEIDLSSTQEKSHVSVSIGFAIGATSWMELLENADRSLLRAKARGRNVVEG</sequence>
<feature type="transmembrane region" description="Helical" evidence="4">
    <location>
        <begin position="38"/>
        <end position="58"/>
    </location>
</feature>
<dbReference type="InterPro" id="IPR043128">
    <property type="entry name" value="Rev_trsase/Diguanyl_cyclase"/>
</dbReference>
<evidence type="ECO:0000256" key="1">
    <source>
        <dbReference type="ARBA" id="ARBA00001946"/>
    </source>
</evidence>
<evidence type="ECO:0000313" key="6">
    <source>
        <dbReference type="EMBL" id="CAP02672.1"/>
    </source>
</evidence>
<name>B0VN86_ACIBS</name>
<dbReference type="Pfam" id="PF00990">
    <property type="entry name" value="GGDEF"/>
    <property type="match status" value="1"/>
</dbReference>
<dbReference type="SMART" id="SM00267">
    <property type="entry name" value="GGDEF"/>
    <property type="match status" value="1"/>
</dbReference>
<evidence type="ECO:0000313" key="7">
    <source>
        <dbReference type="Proteomes" id="UP000001741"/>
    </source>
</evidence>
<comment type="catalytic activity">
    <reaction evidence="3">
        <text>2 GTP = 3',3'-c-di-GMP + 2 diphosphate</text>
        <dbReference type="Rhea" id="RHEA:24898"/>
        <dbReference type="ChEBI" id="CHEBI:33019"/>
        <dbReference type="ChEBI" id="CHEBI:37565"/>
        <dbReference type="ChEBI" id="CHEBI:58805"/>
        <dbReference type="EC" id="2.7.7.65"/>
    </reaction>
</comment>
<dbReference type="FunFam" id="3.30.70.270:FF:000001">
    <property type="entry name" value="Diguanylate cyclase domain protein"/>
    <property type="match status" value="1"/>
</dbReference>
<dbReference type="Gene3D" id="3.30.70.270">
    <property type="match status" value="1"/>
</dbReference>
<evidence type="ECO:0000259" key="5">
    <source>
        <dbReference type="PROSITE" id="PS50887"/>
    </source>
</evidence>
<dbReference type="GO" id="GO:0043709">
    <property type="term" value="P:cell adhesion involved in single-species biofilm formation"/>
    <property type="evidence" value="ECO:0007669"/>
    <property type="project" value="TreeGrafter"/>
</dbReference>
<dbReference type="HOGENOM" id="CLU_017308_1_0_6"/>
<dbReference type="GO" id="GO:0005886">
    <property type="term" value="C:plasma membrane"/>
    <property type="evidence" value="ECO:0007669"/>
    <property type="project" value="TreeGrafter"/>
</dbReference>
<accession>B0VN86</accession>
<dbReference type="GO" id="GO:1902201">
    <property type="term" value="P:negative regulation of bacterial-type flagellum-dependent cell motility"/>
    <property type="evidence" value="ECO:0007669"/>
    <property type="project" value="TreeGrafter"/>
</dbReference>
<organism evidence="6 7">
    <name type="scientific">Acinetobacter baumannii (strain SDF)</name>
    <dbReference type="NCBI Taxonomy" id="509170"/>
    <lineage>
        <taxon>Bacteria</taxon>
        <taxon>Pseudomonadati</taxon>
        <taxon>Pseudomonadota</taxon>
        <taxon>Gammaproteobacteria</taxon>
        <taxon>Moraxellales</taxon>
        <taxon>Moraxellaceae</taxon>
        <taxon>Acinetobacter</taxon>
        <taxon>Acinetobacter calcoaceticus/baumannii complex</taxon>
    </lineage>
</organism>
<dbReference type="AlphaFoldDB" id="B0VN86"/>
<dbReference type="CDD" id="cd01949">
    <property type="entry name" value="GGDEF"/>
    <property type="match status" value="1"/>
</dbReference>
<dbReference type="Proteomes" id="UP000001741">
    <property type="component" value="Chromosome"/>
</dbReference>
<evidence type="ECO:0000256" key="3">
    <source>
        <dbReference type="ARBA" id="ARBA00034247"/>
    </source>
</evidence>
<evidence type="ECO:0000256" key="4">
    <source>
        <dbReference type="SAM" id="Phobius"/>
    </source>
</evidence>
<dbReference type="PROSITE" id="PS50887">
    <property type="entry name" value="GGDEF"/>
    <property type="match status" value="1"/>
</dbReference>
<dbReference type="EC" id="2.7.7.65" evidence="2"/>
<feature type="transmembrane region" description="Helical" evidence="4">
    <location>
        <begin position="350"/>
        <end position="371"/>
    </location>
</feature>
<reference evidence="6 7" key="1">
    <citation type="journal article" date="2008" name="PLoS ONE">
        <title>Comparative analysis of Acinetobacters: three genomes for three lifestyles.</title>
        <authorList>
            <person name="Vallenet D."/>
            <person name="Nordmann P."/>
            <person name="Barbe V."/>
            <person name="Poirel L."/>
            <person name="Mangenot S."/>
            <person name="Bataille E."/>
            <person name="Dossat C."/>
            <person name="Gas S."/>
            <person name="Kreimeyer A."/>
            <person name="Lenoble P."/>
            <person name="Oztas S."/>
            <person name="Poulain J."/>
            <person name="Segurens B."/>
            <person name="Robert C."/>
            <person name="Abergel C."/>
            <person name="Claverie J.M."/>
            <person name="Raoult D."/>
            <person name="Medigue C."/>
            <person name="Weissenbach J."/>
            <person name="Cruveiller S."/>
        </authorList>
    </citation>
    <scope>NUCLEOTIDE SEQUENCE [LARGE SCALE GENOMIC DNA]</scope>
    <source>
        <strain evidence="6 7">SDF</strain>
    </source>
</reference>
<dbReference type="BioCyc" id="ABAU509170:GCL9-2816-MONOMER"/>